<feature type="region of interest" description="Disordered" evidence="4">
    <location>
        <begin position="416"/>
        <end position="512"/>
    </location>
</feature>
<dbReference type="InterPro" id="IPR019148">
    <property type="entry name" value="Nuclear_protein_DGCR14_ESS-2"/>
</dbReference>
<evidence type="ECO:0000313" key="5">
    <source>
        <dbReference type="EMBL" id="KJA29245.1"/>
    </source>
</evidence>
<dbReference type="AlphaFoldDB" id="A0A0D2QCA0"/>
<dbReference type="PANTHER" id="PTHR12940:SF0">
    <property type="entry name" value="SPLICING FACTOR ESS-2 HOMOLOG"/>
    <property type="match status" value="1"/>
</dbReference>
<organism evidence="5 6">
    <name type="scientific">Hypholoma sublateritium (strain FD-334 SS-4)</name>
    <dbReference type="NCBI Taxonomy" id="945553"/>
    <lineage>
        <taxon>Eukaryota</taxon>
        <taxon>Fungi</taxon>
        <taxon>Dikarya</taxon>
        <taxon>Basidiomycota</taxon>
        <taxon>Agaricomycotina</taxon>
        <taxon>Agaricomycetes</taxon>
        <taxon>Agaricomycetidae</taxon>
        <taxon>Agaricales</taxon>
        <taxon>Agaricineae</taxon>
        <taxon>Strophariaceae</taxon>
        <taxon>Hypholoma</taxon>
    </lineage>
</organism>
<evidence type="ECO:0000313" key="6">
    <source>
        <dbReference type="Proteomes" id="UP000054270"/>
    </source>
</evidence>
<dbReference type="OrthoDB" id="19679at2759"/>
<protein>
    <recommendedName>
        <fullName evidence="7">Nuclear protein DGCR14</fullName>
    </recommendedName>
</protein>
<feature type="compositionally biased region" description="Basic and acidic residues" evidence="4">
    <location>
        <begin position="492"/>
        <end position="501"/>
    </location>
</feature>
<keyword evidence="6" id="KW-1185">Reference proteome</keyword>
<dbReference type="Pfam" id="PF09751">
    <property type="entry name" value="Es2"/>
    <property type="match status" value="1"/>
</dbReference>
<dbReference type="Proteomes" id="UP000054270">
    <property type="component" value="Unassembled WGS sequence"/>
</dbReference>
<feature type="compositionally biased region" description="Basic and acidic residues" evidence="4">
    <location>
        <begin position="214"/>
        <end position="226"/>
    </location>
</feature>
<feature type="region of interest" description="Disordered" evidence="4">
    <location>
        <begin position="214"/>
        <end position="256"/>
    </location>
</feature>
<accession>A0A0D2QCA0</accession>
<dbReference type="OMA" id="AQNDYLD"/>
<evidence type="ECO:0000256" key="1">
    <source>
        <dbReference type="ARBA" id="ARBA00004123"/>
    </source>
</evidence>
<feature type="region of interest" description="Disordered" evidence="4">
    <location>
        <begin position="270"/>
        <end position="358"/>
    </location>
</feature>
<comment type="similarity">
    <text evidence="2">Belongs to the ESS2 family.</text>
</comment>
<name>A0A0D2QCA0_HYPSF</name>
<comment type="subcellular location">
    <subcellularLocation>
        <location evidence="1">Nucleus</location>
    </subcellularLocation>
</comment>
<dbReference type="STRING" id="945553.A0A0D2QCA0"/>
<evidence type="ECO:0008006" key="7">
    <source>
        <dbReference type="Google" id="ProtNLM"/>
    </source>
</evidence>
<dbReference type="EMBL" id="KN817519">
    <property type="protein sequence ID" value="KJA29245.1"/>
    <property type="molecule type" value="Genomic_DNA"/>
</dbReference>
<gene>
    <name evidence="5" type="ORF">HYPSUDRAFT_128059</name>
</gene>
<dbReference type="PANTHER" id="PTHR12940">
    <property type="entry name" value="ES-2 PROTEIN - RELATED"/>
    <property type="match status" value="1"/>
</dbReference>
<evidence type="ECO:0000256" key="4">
    <source>
        <dbReference type="SAM" id="MobiDB-lite"/>
    </source>
</evidence>
<dbReference type="GO" id="GO:0071013">
    <property type="term" value="C:catalytic step 2 spliceosome"/>
    <property type="evidence" value="ECO:0007669"/>
    <property type="project" value="TreeGrafter"/>
</dbReference>
<sequence>MSDQLALTSSLPERSLNRQVVLEEEEYTEALSRIIARDFFPSLVHLDATNEYLDALRTRDPHLINASVRKLENLNFTPAVSERRRHTVAQTPSQTPFGLASDTPVHSAFGEPPLKRAKYDADMSLDEFQARYTSEDNSSFTKILDEENRVRKEKWDWAWGAQRRVEAGQTKMLERREMMLIEAPVATGVREKFVIEAPRPPAGLIQGGEAEKEVEVGSQRSEDAKGKAVIKATKAPEDEPPLDVMAPQKDTREAGVDGWKFKTRNSFMFSPDADISPYHPRPKSSAVENDPRSVSYTSTRLPEYEHRSGDSGSVSAPPSPTRSRIDAAITGTPYHPRSPKERNFGLIPNLPSPTPAELGPAALKQLVTWGTLNSTPRIISQTDDPTTPFHIPDISAREAMSHKLSDNASRSLRAKSEMFGPATRGPRFAKTPLSGKKGTMAPPTMTPRRSEAAGNLTPAARRLLHRTTLGTAASRRAEAMEQSAGWDLGSGGKDRGVDKVRWTPTPSPVTRR</sequence>
<evidence type="ECO:0000256" key="2">
    <source>
        <dbReference type="ARBA" id="ARBA00009072"/>
    </source>
</evidence>
<reference evidence="6" key="1">
    <citation type="submission" date="2014-04" db="EMBL/GenBank/DDBJ databases">
        <title>Evolutionary Origins and Diversification of the Mycorrhizal Mutualists.</title>
        <authorList>
            <consortium name="DOE Joint Genome Institute"/>
            <consortium name="Mycorrhizal Genomics Consortium"/>
            <person name="Kohler A."/>
            <person name="Kuo A."/>
            <person name="Nagy L.G."/>
            <person name="Floudas D."/>
            <person name="Copeland A."/>
            <person name="Barry K.W."/>
            <person name="Cichocki N."/>
            <person name="Veneault-Fourrey C."/>
            <person name="LaButti K."/>
            <person name="Lindquist E.A."/>
            <person name="Lipzen A."/>
            <person name="Lundell T."/>
            <person name="Morin E."/>
            <person name="Murat C."/>
            <person name="Riley R."/>
            <person name="Ohm R."/>
            <person name="Sun H."/>
            <person name="Tunlid A."/>
            <person name="Henrissat B."/>
            <person name="Grigoriev I.V."/>
            <person name="Hibbett D.S."/>
            <person name="Martin F."/>
        </authorList>
    </citation>
    <scope>NUCLEOTIDE SEQUENCE [LARGE SCALE GENOMIC DNA]</scope>
    <source>
        <strain evidence="6">FD-334 SS-4</strain>
    </source>
</reference>
<proteinExistence type="inferred from homology"/>
<keyword evidence="3" id="KW-0539">Nucleus</keyword>
<evidence type="ECO:0000256" key="3">
    <source>
        <dbReference type="ARBA" id="ARBA00023242"/>
    </source>
</evidence>
<feature type="region of interest" description="Disordered" evidence="4">
    <location>
        <begin position="82"/>
        <end position="106"/>
    </location>
</feature>